<dbReference type="InterPro" id="IPR001173">
    <property type="entry name" value="Glyco_trans_2-like"/>
</dbReference>
<comment type="caution">
    <text evidence="5">The sequence shown here is derived from an EMBL/GenBank/DDBJ whole genome shotgun (WGS) entry which is preliminary data.</text>
</comment>
<evidence type="ECO:0000256" key="2">
    <source>
        <dbReference type="SAM" id="Coils"/>
    </source>
</evidence>
<comment type="similarity">
    <text evidence="1">Belongs to the glycosyltransferase 2 family.</text>
</comment>
<evidence type="ECO:0000256" key="1">
    <source>
        <dbReference type="ARBA" id="ARBA00006739"/>
    </source>
</evidence>
<keyword evidence="6" id="KW-1185">Reference proteome</keyword>
<evidence type="ECO:0000259" key="4">
    <source>
        <dbReference type="Pfam" id="PF00535"/>
    </source>
</evidence>
<dbReference type="Pfam" id="PF00534">
    <property type="entry name" value="Glycos_transf_1"/>
    <property type="match status" value="1"/>
</dbReference>
<dbReference type="CDD" id="cd03801">
    <property type="entry name" value="GT4_PimA-like"/>
    <property type="match status" value="1"/>
</dbReference>
<dbReference type="GO" id="GO:0016757">
    <property type="term" value="F:glycosyltransferase activity"/>
    <property type="evidence" value="ECO:0007669"/>
    <property type="project" value="UniProtKB-KW"/>
</dbReference>
<proteinExistence type="inferred from homology"/>
<gene>
    <name evidence="5" type="ORF">M5X09_11210</name>
</gene>
<dbReference type="Gene3D" id="3.90.550.10">
    <property type="entry name" value="Spore Coat Polysaccharide Biosynthesis Protein SpsA, Chain A"/>
    <property type="match status" value="1"/>
</dbReference>
<protein>
    <submittedName>
        <fullName evidence="5">Glycosyltransferase</fullName>
        <ecNumber evidence="5">2.4.-.-</ecNumber>
    </submittedName>
</protein>
<dbReference type="Proteomes" id="UP001207626">
    <property type="component" value="Unassembled WGS sequence"/>
</dbReference>
<name>A0ABT4DSA7_9BACL</name>
<feature type="coiled-coil region" evidence="2">
    <location>
        <begin position="353"/>
        <end position="468"/>
    </location>
</feature>
<feature type="domain" description="Glycosyl transferase family 1" evidence="3">
    <location>
        <begin position="979"/>
        <end position="1071"/>
    </location>
</feature>
<feature type="domain" description="Glycosyltransferase 2-like" evidence="4">
    <location>
        <begin position="538"/>
        <end position="701"/>
    </location>
</feature>
<evidence type="ECO:0000313" key="5">
    <source>
        <dbReference type="EMBL" id="MCY9520242.1"/>
    </source>
</evidence>
<dbReference type="Gene3D" id="3.40.50.2000">
    <property type="entry name" value="Glycogen Phosphorylase B"/>
    <property type="match status" value="1"/>
</dbReference>
<sequence>MIFNHYKKVLITTHSMIDYAGAEINAMSLAEEFIRHGSDVTIGCFRYDYPIKQNVDEKNIILKNLITDSFDEDDFDLVWIHHAPCLYHVILNHNINIKKLVFSSLSPFEPLEAPPLFPEYLSLFIANSFETRDRLLKEKIEQDNVHVFPNYATYKFMENVKKEISTEIKKICIVSNHLPKEIEDSLPLFAQMNIDVDIYGLMHNQKLIDTDTLLKYDAVITIGKTVQYAMVLGLPVFCYDIHGGPGWIDQSNYDVASYYNFSGRGFGVKFTPEELAERIISGYHTAVENRHKQMKRARKEFNLTQNLKELLDKVHCKPDVDLNGIKMNYRMMKRTHEAFMREYEYNYYRRRKIDDLEKQSINNENKISLLQEEINKYEESINIYKEKEEKMTKENSFLTEINNELNSKLIELENEMRNKQYQLDNIRSDFEEYQQTNNLKINELTQVNEKLINEISQKEENCKYLSELVQEKVVLINDMSNTKLWRFGEKVRKIRNKFRYLKQPSKIIKKIRRKNEDFAGDIAIASTVQTIGKDPLVSVVIPIYDRTEVLKVSIESILNQNYKNIELILVCDGSPEATLKIVRSYETHPQVRIFCYKDNSGNAVRGRNKAIREANGKYLAFQDSDDIAEIDRIRTSVEFMERHNADVVYGGWRALLDGTRDIELENNQEVFSPDCDYDMLHKICVPCQSTVMVKLDALRKVGGLKPKMRYREDHELWLRLAYNDYKFKSIPKILTNLRLHANNLELSFKDNDGYWEELTLKEHKIIGRMKPKIGYVVAGTGISGGLSVICKHANELLTRGYDVLIISEDGNEEINWYPNQNVQVVPINQVPDNLDIVIATYWTTAYTIQRIPAKKKYYFVQSDESKFFEVGSKEAKAALDSYKLDYTYITMARWLQKWLKTTFNQESFYVPNGIDNKIIYKTEPLSPREGKLRVLLEGPIDVPFKGMKEAFEVVQDLDCEVWCVSSSGKPHKDWKCDRFFEKVPFDKMKYIYSSCDVLLKMSSVESFCLPALEMMAVGGVCVLNKFTGIEEFCVNEYNALIVEKGDIAAARESIKMLIENQDLFQRLSNNALITAKEWGWDNRIDELELIFK</sequence>
<evidence type="ECO:0000259" key="3">
    <source>
        <dbReference type="Pfam" id="PF00534"/>
    </source>
</evidence>
<dbReference type="SUPFAM" id="SSF53448">
    <property type="entry name" value="Nucleotide-diphospho-sugar transferases"/>
    <property type="match status" value="1"/>
</dbReference>
<dbReference type="Pfam" id="PF00535">
    <property type="entry name" value="Glycos_transf_2"/>
    <property type="match status" value="1"/>
</dbReference>
<keyword evidence="5" id="KW-0328">Glycosyltransferase</keyword>
<dbReference type="SUPFAM" id="SSF53756">
    <property type="entry name" value="UDP-Glycosyltransferase/glycogen phosphorylase"/>
    <property type="match status" value="2"/>
</dbReference>
<dbReference type="EMBL" id="JAMDLW010000014">
    <property type="protein sequence ID" value="MCY9520242.1"/>
    <property type="molecule type" value="Genomic_DNA"/>
</dbReference>
<dbReference type="CDD" id="cd00761">
    <property type="entry name" value="Glyco_tranf_GTA_type"/>
    <property type="match status" value="1"/>
</dbReference>
<dbReference type="Gene3D" id="3.40.50.11090">
    <property type="match status" value="1"/>
</dbReference>
<accession>A0ABT4DSA7</accession>
<reference evidence="5 6" key="1">
    <citation type="submission" date="2022-05" db="EMBL/GenBank/DDBJ databases">
        <title>Genome Sequencing of Bee-Associated Microbes.</title>
        <authorList>
            <person name="Dunlap C."/>
        </authorList>
    </citation>
    <scope>NUCLEOTIDE SEQUENCE [LARGE SCALE GENOMIC DNA]</scope>
    <source>
        <strain evidence="5 6">NRRL NRS-1438</strain>
    </source>
</reference>
<keyword evidence="5" id="KW-0808">Transferase</keyword>
<keyword evidence="2" id="KW-0175">Coiled coil</keyword>
<dbReference type="RefSeq" id="WP_087434062.1">
    <property type="nucleotide sequence ID" value="NZ_JAMDLV010000017.1"/>
</dbReference>
<organism evidence="5 6">
    <name type="scientific">Paenibacillus apiarius</name>
    <dbReference type="NCBI Taxonomy" id="46240"/>
    <lineage>
        <taxon>Bacteria</taxon>
        <taxon>Bacillati</taxon>
        <taxon>Bacillota</taxon>
        <taxon>Bacilli</taxon>
        <taxon>Bacillales</taxon>
        <taxon>Paenibacillaceae</taxon>
        <taxon>Paenibacillus</taxon>
    </lineage>
</organism>
<evidence type="ECO:0000313" key="6">
    <source>
        <dbReference type="Proteomes" id="UP001207626"/>
    </source>
</evidence>
<dbReference type="InterPro" id="IPR001296">
    <property type="entry name" value="Glyco_trans_1"/>
</dbReference>
<dbReference type="EC" id="2.4.-.-" evidence="5"/>
<dbReference type="PANTHER" id="PTHR22916:SF3">
    <property type="entry name" value="UDP-GLCNAC:BETAGAL BETA-1,3-N-ACETYLGLUCOSAMINYLTRANSFERASE-LIKE PROTEIN 1"/>
    <property type="match status" value="1"/>
</dbReference>
<dbReference type="PANTHER" id="PTHR22916">
    <property type="entry name" value="GLYCOSYLTRANSFERASE"/>
    <property type="match status" value="1"/>
</dbReference>
<dbReference type="InterPro" id="IPR029044">
    <property type="entry name" value="Nucleotide-diphossugar_trans"/>
</dbReference>